<organism evidence="2 3">
    <name type="scientific">Camelina sativa</name>
    <name type="common">False flax</name>
    <name type="synonym">Myagrum sativum</name>
    <dbReference type="NCBI Taxonomy" id="90675"/>
    <lineage>
        <taxon>Eukaryota</taxon>
        <taxon>Viridiplantae</taxon>
        <taxon>Streptophyta</taxon>
        <taxon>Embryophyta</taxon>
        <taxon>Tracheophyta</taxon>
        <taxon>Spermatophyta</taxon>
        <taxon>Magnoliopsida</taxon>
        <taxon>eudicotyledons</taxon>
        <taxon>Gunneridae</taxon>
        <taxon>Pentapetalae</taxon>
        <taxon>rosids</taxon>
        <taxon>malvids</taxon>
        <taxon>Brassicales</taxon>
        <taxon>Brassicaceae</taxon>
        <taxon>Camelineae</taxon>
        <taxon>Camelina</taxon>
    </lineage>
</organism>
<dbReference type="SUPFAM" id="SSF81383">
    <property type="entry name" value="F-box domain"/>
    <property type="match status" value="1"/>
</dbReference>
<dbReference type="Pfam" id="PF00646">
    <property type="entry name" value="F-box"/>
    <property type="match status" value="1"/>
</dbReference>
<dbReference type="PANTHER" id="PTHR31900">
    <property type="entry name" value="F-BOX/RNI SUPERFAMILY PROTEIN-RELATED"/>
    <property type="match status" value="1"/>
</dbReference>
<dbReference type="InterPro" id="IPR050232">
    <property type="entry name" value="FBL13/AtMIF1-like"/>
</dbReference>
<dbReference type="InterPro" id="IPR036047">
    <property type="entry name" value="F-box-like_dom_sf"/>
</dbReference>
<dbReference type="InterPro" id="IPR053781">
    <property type="entry name" value="F-box_AtFBL13-like"/>
</dbReference>
<reference evidence="3" key="2">
    <citation type="submission" date="2025-08" db="UniProtKB">
        <authorList>
            <consortium name="RefSeq"/>
        </authorList>
    </citation>
    <scope>IDENTIFICATION</scope>
    <source>
        <tissue evidence="3">Leaf</tissue>
    </source>
</reference>
<reference evidence="2" key="1">
    <citation type="journal article" date="2014" name="Nat. Commun.">
        <title>The emerging biofuel crop Camelina sativa retains a highly undifferentiated hexaploid genome structure.</title>
        <authorList>
            <person name="Kagale S."/>
            <person name="Koh C."/>
            <person name="Nixon J."/>
            <person name="Bollina V."/>
            <person name="Clarke W.E."/>
            <person name="Tuteja R."/>
            <person name="Spillane C."/>
            <person name="Robinson S.J."/>
            <person name="Links M.G."/>
            <person name="Clarke C."/>
            <person name="Higgins E.E."/>
            <person name="Huebert T."/>
            <person name="Sharpe A.G."/>
            <person name="Parkin I.A."/>
        </authorList>
    </citation>
    <scope>NUCLEOTIDE SEQUENCE [LARGE SCALE GENOMIC DNA]</scope>
    <source>
        <strain evidence="2">cv. DH55</strain>
    </source>
</reference>
<evidence type="ECO:0000313" key="2">
    <source>
        <dbReference type="Proteomes" id="UP000694864"/>
    </source>
</evidence>
<protein>
    <submittedName>
        <fullName evidence="3">FBD-associated F-box protein At5g27750-like</fullName>
    </submittedName>
</protein>
<dbReference type="PANTHER" id="PTHR31900:SF33">
    <property type="entry name" value="PROTEIN WITH RNI-LIKE_FBD-LIKE DOMAIN"/>
    <property type="match status" value="1"/>
</dbReference>
<name>A0ABM0Y1C6_CAMSA</name>
<gene>
    <name evidence="3" type="primary">LOC104771186</name>
</gene>
<dbReference type="RefSeq" id="XP_010493976.1">
    <property type="nucleotide sequence ID" value="XM_010495674.1"/>
</dbReference>
<sequence>MPGFDRLSELPESLITQILLCLPTKDSAKTSVLSTRWKNLWLNVPGLDLNRQDFRNVDKQVFINIIDRFLEFNPESRLEKFKVNYSSREIIGFKDRISSAINRGIRLLDVVSSTQRRNDDGSLNPYIEFMPLNLFTSKTLVSLKLLYSVLEDPGFVSMPCVKFMILHKVRWSGTMNPEKLVSGCPGLEELTLIRDMDEDKLVVAGVRSGSLKRFNVPSAHEPPRRSRFPNTLLEIDAPGLEYMALKQDQFGRFLVKNLTSLVMVDLDIKFIVTYDMSFDTKDLSKRNEIGDFLTGISRARHMIISEKTVTALDRYSKVGTIPKFNNISRLQAVFPSSLLSVLPAFLENFPNLKNLSLKIYFAKEEMEKRKLVDVPQCLVSTLECVEIKRLFEWEEEEMKIASYFLENSAVLKKLIVSFVMDYPRRYASNSEVYEELNKLTKLSRRCRIIIEEEEPAE</sequence>
<dbReference type="CDD" id="cd22160">
    <property type="entry name" value="F-box_AtFBL13-like"/>
    <property type="match status" value="1"/>
</dbReference>
<dbReference type="Proteomes" id="UP000694864">
    <property type="component" value="Chromosome 20"/>
</dbReference>
<keyword evidence="2" id="KW-1185">Reference proteome</keyword>
<dbReference type="SUPFAM" id="SSF52047">
    <property type="entry name" value="RNI-like"/>
    <property type="match status" value="1"/>
</dbReference>
<dbReference type="GeneID" id="104771186"/>
<dbReference type="SMART" id="SM00256">
    <property type="entry name" value="FBOX"/>
    <property type="match status" value="1"/>
</dbReference>
<dbReference type="PROSITE" id="PS50181">
    <property type="entry name" value="FBOX"/>
    <property type="match status" value="1"/>
</dbReference>
<dbReference type="Pfam" id="PF08387">
    <property type="entry name" value="FBD"/>
    <property type="match status" value="1"/>
</dbReference>
<feature type="domain" description="F-box" evidence="1">
    <location>
        <begin position="4"/>
        <end position="57"/>
    </location>
</feature>
<accession>A0ABM0Y1C6</accession>
<dbReference type="SMART" id="SM00579">
    <property type="entry name" value="FBD"/>
    <property type="match status" value="1"/>
</dbReference>
<proteinExistence type="predicted"/>
<dbReference type="InterPro" id="IPR006566">
    <property type="entry name" value="FBD"/>
</dbReference>
<dbReference type="InterPro" id="IPR001810">
    <property type="entry name" value="F-box_dom"/>
</dbReference>
<evidence type="ECO:0000259" key="1">
    <source>
        <dbReference type="PROSITE" id="PS50181"/>
    </source>
</evidence>
<evidence type="ECO:0000313" key="3">
    <source>
        <dbReference type="RefSeq" id="XP_010493976.1"/>
    </source>
</evidence>